<dbReference type="InterPro" id="IPR046335">
    <property type="entry name" value="LacI/GalR-like_sensor"/>
</dbReference>
<dbReference type="CDD" id="cd01392">
    <property type="entry name" value="HTH_LacI"/>
    <property type="match status" value="1"/>
</dbReference>
<dbReference type="CDD" id="cd06267">
    <property type="entry name" value="PBP1_LacI_sugar_binding-like"/>
    <property type="match status" value="1"/>
</dbReference>
<dbReference type="Pfam" id="PF00356">
    <property type="entry name" value="LacI"/>
    <property type="match status" value="1"/>
</dbReference>
<comment type="caution">
    <text evidence="6">The sequence shown here is derived from an EMBL/GenBank/DDBJ whole genome shotgun (WGS) entry which is preliminary data.</text>
</comment>
<gene>
    <name evidence="6" type="ORF">ACFFF6_02170</name>
</gene>
<dbReference type="Proteomes" id="UP001589793">
    <property type="component" value="Unassembled WGS sequence"/>
</dbReference>
<dbReference type="Gene3D" id="1.10.260.40">
    <property type="entry name" value="lambda repressor-like DNA-binding domains"/>
    <property type="match status" value="1"/>
</dbReference>
<dbReference type="InterPro" id="IPR010982">
    <property type="entry name" value="Lambda_DNA-bd_dom_sf"/>
</dbReference>
<dbReference type="InterPro" id="IPR000843">
    <property type="entry name" value="HTH_LacI"/>
</dbReference>
<dbReference type="RefSeq" id="WP_376977796.1">
    <property type="nucleotide sequence ID" value="NZ_JBHLSV010000002.1"/>
</dbReference>
<evidence type="ECO:0000313" key="6">
    <source>
        <dbReference type="EMBL" id="MFC0672757.1"/>
    </source>
</evidence>
<accession>A0ABV6R6Z7</accession>
<dbReference type="InterPro" id="IPR028082">
    <property type="entry name" value="Peripla_BP_I"/>
</dbReference>
<dbReference type="SUPFAM" id="SSF53822">
    <property type="entry name" value="Periplasmic binding protein-like I"/>
    <property type="match status" value="1"/>
</dbReference>
<organism evidence="6 7">
    <name type="scientific">Brachybacterium hainanense</name>
    <dbReference type="NCBI Taxonomy" id="1541174"/>
    <lineage>
        <taxon>Bacteria</taxon>
        <taxon>Bacillati</taxon>
        <taxon>Actinomycetota</taxon>
        <taxon>Actinomycetes</taxon>
        <taxon>Micrococcales</taxon>
        <taxon>Dermabacteraceae</taxon>
        <taxon>Brachybacterium</taxon>
    </lineage>
</organism>
<name>A0ABV6R6Z7_9MICO</name>
<dbReference type="PANTHER" id="PTHR30146">
    <property type="entry name" value="LACI-RELATED TRANSCRIPTIONAL REPRESSOR"/>
    <property type="match status" value="1"/>
</dbReference>
<dbReference type="EMBL" id="JBHLSV010000002">
    <property type="protein sequence ID" value="MFC0672757.1"/>
    <property type="molecule type" value="Genomic_DNA"/>
</dbReference>
<keyword evidence="1" id="KW-0678">Repressor</keyword>
<evidence type="ECO:0000256" key="3">
    <source>
        <dbReference type="ARBA" id="ARBA00023125"/>
    </source>
</evidence>
<feature type="domain" description="HTH lacI-type" evidence="5">
    <location>
        <begin position="8"/>
        <end position="62"/>
    </location>
</feature>
<keyword evidence="2" id="KW-0805">Transcription regulation</keyword>
<keyword evidence="4" id="KW-0804">Transcription</keyword>
<dbReference type="SUPFAM" id="SSF47413">
    <property type="entry name" value="lambda repressor-like DNA-binding domains"/>
    <property type="match status" value="1"/>
</dbReference>
<evidence type="ECO:0000313" key="7">
    <source>
        <dbReference type="Proteomes" id="UP001589793"/>
    </source>
</evidence>
<keyword evidence="7" id="KW-1185">Reference proteome</keyword>
<sequence>MPPSRRDVTIADVARRAGVSRAQTARALGGYGAVSDAVHSRVVAAAEELGYRANGLARSVSTGRSQSVGVVIGDVENPFFGLSMRGMSDTFREAGYDVLLMNTGESAQLEVEAIRSLDRKRVDGFVVAPAIAGAWPHLEGLAAAGRPLVLFDRAVPGLDASTVLVDVSRASQQLTGTLVAAGHRRLGFVSTLRAGSSRWSPELRISHTPVGRRIDGMIAALQEAGLEADPETIRLGARGADDVRRIVRDLATRAEPVTALLASDSLIAAAALEELRELGLSVPGDISLATFDDPPWAGLVSPPLTVVSQPVLDAGIAAARLLLAQMRGEAPLPPPHLEARLLERGSIGPAPSWRGRDRAPGD</sequence>
<reference evidence="6 7" key="1">
    <citation type="submission" date="2024-09" db="EMBL/GenBank/DDBJ databases">
        <authorList>
            <person name="Sun Q."/>
            <person name="Mori K."/>
        </authorList>
    </citation>
    <scope>NUCLEOTIDE SEQUENCE [LARGE SCALE GENOMIC DNA]</scope>
    <source>
        <strain evidence="6 7">CICC 10874</strain>
    </source>
</reference>
<dbReference type="GO" id="GO:0003677">
    <property type="term" value="F:DNA binding"/>
    <property type="evidence" value="ECO:0007669"/>
    <property type="project" value="UniProtKB-KW"/>
</dbReference>
<evidence type="ECO:0000256" key="1">
    <source>
        <dbReference type="ARBA" id="ARBA00022491"/>
    </source>
</evidence>
<evidence type="ECO:0000259" key="5">
    <source>
        <dbReference type="PROSITE" id="PS50932"/>
    </source>
</evidence>
<evidence type="ECO:0000256" key="2">
    <source>
        <dbReference type="ARBA" id="ARBA00023015"/>
    </source>
</evidence>
<dbReference type="PROSITE" id="PS50932">
    <property type="entry name" value="HTH_LACI_2"/>
    <property type="match status" value="1"/>
</dbReference>
<protein>
    <submittedName>
        <fullName evidence="6">LacI family DNA-binding transcriptional regulator</fullName>
    </submittedName>
</protein>
<proteinExistence type="predicted"/>
<dbReference type="PANTHER" id="PTHR30146:SF148">
    <property type="entry name" value="HTH-TYPE TRANSCRIPTIONAL REPRESSOR PURR-RELATED"/>
    <property type="match status" value="1"/>
</dbReference>
<evidence type="ECO:0000256" key="4">
    <source>
        <dbReference type="ARBA" id="ARBA00023163"/>
    </source>
</evidence>
<dbReference type="Gene3D" id="3.40.50.2300">
    <property type="match status" value="2"/>
</dbReference>
<dbReference type="SMART" id="SM00354">
    <property type="entry name" value="HTH_LACI"/>
    <property type="match status" value="1"/>
</dbReference>
<dbReference type="Pfam" id="PF13377">
    <property type="entry name" value="Peripla_BP_3"/>
    <property type="match status" value="1"/>
</dbReference>
<keyword evidence="3 6" id="KW-0238">DNA-binding</keyword>